<dbReference type="EMBL" id="JATAAI010000037">
    <property type="protein sequence ID" value="KAK1734729.1"/>
    <property type="molecule type" value="Genomic_DNA"/>
</dbReference>
<comment type="caution">
    <text evidence="10">The sequence shown here is derived from an EMBL/GenBank/DDBJ whole genome shotgun (WGS) entry which is preliminary data.</text>
</comment>
<feature type="domain" description="16S/18S rRNA aminocarboxypropyltransferase Tsr3 C-terminal" evidence="8">
    <location>
        <begin position="85"/>
        <end position="211"/>
    </location>
</feature>
<dbReference type="Pfam" id="PF04068">
    <property type="entry name" value="Fer4_RLI"/>
    <property type="match status" value="1"/>
</dbReference>
<evidence type="ECO:0000256" key="4">
    <source>
        <dbReference type="ARBA" id="ARBA00022679"/>
    </source>
</evidence>
<evidence type="ECO:0000256" key="5">
    <source>
        <dbReference type="ARBA" id="ARBA00022691"/>
    </source>
</evidence>
<feature type="binding site" evidence="6">
    <location>
        <position position="111"/>
    </location>
    <ligand>
        <name>S-adenosyl-L-methionine</name>
        <dbReference type="ChEBI" id="CHEBI:59789"/>
    </ligand>
</feature>
<evidence type="ECO:0000259" key="8">
    <source>
        <dbReference type="Pfam" id="PF04034"/>
    </source>
</evidence>
<dbReference type="GO" id="GO:0106388">
    <property type="term" value="F:rRNA small subunit aminocarboxypropyltransferase activity"/>
    <property type="evidence" value="ECO:0007669"/>
    <property type="project" value="UniProtKB-EC"/>
</dbReference>
<feature type="compositionally biased region" description="Acidic residues" evidence="7">
    <location>
        <begin position="239"/>
        <end position="254"/>
    </location>
</feature>
<keyword evidence="5 6" id="KW-0949">S-adenosyl-L-methionine</keyword>
<dbReference type="InterPro" id="IPR022968">
    <property type="entry name" value="Tsr3-like"/>
</dbReference>
<feature type="binding site" evidence="6">
    <location>
        <position position="63"/>
    </location>
    <ligand>
        <name>S-adenosyl-L-methionine</name>
        <dbReference type="ChEBI" id="CHEBI:59789"/>
    </ligand>
</feature>
<dbReference type="PANTHER" id="PTHR20426">
    <property type="entry name" value="RIBOSOME BIOGENESIS PROTEIN TSR3 HOMOLOG"/>
    <property type="match status" value="1"/>
</dbReference>
<evidence type="ECO:0000256" key="6">
    <source>
        <dbReference type="HAMAP-Rule" id="MF_03146"/>
    </source>
</evidence>
<dbReference type="GO" id="GO:1904047">
    <property type="term" value="F:S-adenosyl-L-methionine binding"/>
    <property type="evidence" value="ECO:0007669"/>
    <property type="project" value="UniProtKB-UniRule"/>
</dbReference>
<evidence type="ECO:0000256" key="7">
    <source>
        <dbReference type="SAM" id="MobiDB-lite"/>
    </source>
</evidence>
<evidence type="ECO:0000256" key="1">
    <source>
        <dbReference type="ARBA" id="ARBA00022490"/>
    </source>
</evidence>
<feature type="binding site" evidence="6">
    <location>
        <position position="134"/>
    </location>
    <ligand>
        <name>S-adenosyl-L-methionine</name>
        <dbReference type="ChEBI" id="CHEBI:59789"/>
    </ligand>
</feature>
<comment type="catalytic activity">
    <reaction evidence="6">
        <text>an N(1)-methylpseudouridine in rRNA + S-adenosyl-L-methionine = N(1)-methyl-N(3)-[(3S)-3-amino-3-carboxypropyl]pseudouridine in rRNA + S-methyl-5'-thioadenosine + H(+)</text>
        <dbReference type="Rhea" id="RHEA:63296"/>
        <dbReference type="Rhea" id="RHEA-COMP:11634"/>
        <dbReference type="Rhea" id="RHEA-COMP:16310"/>
        <dbReference type="ChEBI" id="CHEBI:15378"/>
        <dbReference type="ChEBI" id="CHEBI:17509"/>
        <dbReference type="ChEBI" id="CHEBI:59789"/>
        <dbReference type="ChEBI" id="CHEBI:74890"/>
        <dbReference type="ChEBI" id="CHEBI:146234"/>
        <dbReference type="EC" id="2.5.1.157"/>
    </reaction>
</comment>
<feature type="compositionally biased region" description="Acidic residues" evidence="7">
    <location>
        <begin position="330"/>
        <end position="346"/>
    </location>
</feature>
<comment type="similarity">
    <text evidence="6">Belongs to the TDD superfamily. TSR3 family.</text>
</comment>
<evidence type="ECO:0000259" key="9">
    <source>
        <dbReference type="Pfam" id="PF04068"/>
    </source>
</evidence>
<gene>
    <name evidence="10" type="ORF">QTG54_014602</name>
</gene>
<keyword evidence="11" id="KW-1185">Reference proteome</keyword>
<dbReference type="AlphaFoldDB" id="A0AAD9D6H5"/>
<evidence type="ECO:0000256" key="3">
    <source>
        <dbReference type="ARBA" id="ARBA00022552"/>
    </source>
</evidence>
<dbReference type="GO" id="GO:0000455">
    <property type="term" value="P:enzyme-directed rRNA pseudouridine synthesis"/>
    <property type="evidence" value="ECO:0007669"/>
    <property type="project" value="UniProtKB-UniRule"/>
</dbReference>
<keyword evidence="3 6" id="KW-0698">rRNA processing</keyword>
<sequence>MPRNRVHNKGGNQRRRPRPNAYDDTSEPAMCLPTNEDDAKDNPLKGLQLRMWDFAQCDPKRCTGARLARRGIFRPMPLKQPFRGIVLSPNGTVSVSPADRHIVEEMGLSVIDCSWARLAEIPFKQMRSGHHRLLPFLVAANQVNYGKPSKLSCAEAAAATLYICGYVDAAKAVLDEFGWGREFIKLNKELLELYRTSADADEVVKRQNDWLKEVEDANGKAGAGHLFGKKKNKTWGKEDSDEEEGSEEEDEEEIPAFGRGEMGELPPSDDEYEEYYSDDDEPKMDKFGNYIVDEDDSNDEPKMDKFGNYIVDEDDSDEEPKMDKFGNYIVDDDNAEEDESNSDEAEMSMKEVGDAIEQLDT</sequence>
<evidence type="ECO:0000313" key="11">
    <source>
        <dbReference type="Proteomes" id="UP001224775"/>
    </source>
</evidence>
<feature type="compositionally biased region" description="Basic residues" evidence="7">
    <location>
        <begin position="1"/>
        <end position="18"/>
    </location>
</feature>
<dbReference type="EC" id="2.5.1.157" evidence="6"/>
<keyword evidence="1" id="KW-0963">Cytoplasm</keyword>
<keyword evidence="2 6" id="KW-0690">Ribosome biogenesis</keyword>
<proteinExistence type="inferred from homology"/>
<comment type="function">
    <text evidence="6">Aminocarboxypropyltransferase that catalyzes the aminocarboxypropyl transfer on pseudouridine in 18S rRNA. It constitutes the last step in biosynthesis of the hypermodified N1-methyl-N3-(3-amino-3-carboxypropyl) pseudouridine (m1acp3-Psi).</text>
</comment>
<dbReference type="PANTHER" id="PTHR20426:SF0">
    <property type="entry name" value="18S RRNA AMINOCARBOXYPROPYLTRANSFERASE"/>
    <property type="match status" value="1"/>
</dbReference>
<dbReference type="GO" id="GO:0030490">
    <property type="term" value="P:maturation of SSU-rRNA"/>
    <property type="evidence" value="ECO:0007669"/>
    <property type="project" value="TreeGrafter"/>
</dbReference>
<dbReference type="InterPro" id="IPR007177">
    <property type="entry name" value="Tsr3_C"/>
</dbReference>
<dbReference type="Proteomes" id="UP001224775">
    <property type="component" value="Unassembled WGS sequence"/>
</dbReference>
<feature type="region of interest" description="Disordered" evidence="7">
    <location>
        <begin position="231"/>
        <end position="361"/>
    </location>
</feature>
<feature type="region of interest" description="Disordered" evidence="7">
    <location>
        <begin position="1"/>
        <end position="39"/>
    </location>
</feature>
<name>A0AAD9D6H5_9STRA</name>
<feature type="domain" description="RNase L inhibitor RLI-like possible metal-binding" evidence="9">
    <location>
        <begin position="50"/>
        <end position="72"/>
    </location>
</feature>
<dbReference type="InterPro" id="IPR007209">
    <property type="entry name" value="RNaseL-inhib-like_metal-bd_dom"/>
</dbReference>
<dbReference type="HAMAP" id="MF_01116">
    <property type="entry name" value="TSR3"/>
    <property type="match status" value="1"/>
</dbReference>
<evidence type="ECO:0000313" key="10">
    <source>
        <dbReference type="EMBL" id="KAK1734729.1"/>
    </source>
</evidence>
<reference evidence="10" key="1">
    <citation type="submission" date="2023-06" db="EMBL/GenBank/DDBJ databases">
        <title>Survivors Of The Sea: Transcriptome response of Skeletonema marinoi to long-term dormancy.</title>
        <authorList>
            <person name="Pinder M.I.M."/>
            <person name="Kourtchenko O."/>
            <person name="Robertson E.K."/>
            <person name="Larsson T."/>
            <person name="Maumus F."/>
            <person name="Osuna-Cruz C.M."/>
            <person name="Vancaester E."/>
            <person name="Stenow R."/>
            <person name="Vandepoele K."/>
            <person name="Ploug H."/>
            <person name="Bruchert V."/>
            <person name="Godhe A."/>
            <person name="Topel M."/>
        </authorList>
    </citation>
    <scope>NUCLEOTIDE SEQUENCE</scope>
    <source>
        <strain evidence="10">R05AC</strain>
    </source>
</reference>
<comment type="caution">
    <text evidence="6">Lacks conserved residue(s) required for the propagation of feature annotation.</text>
</comment>
<feature type="compositionally biased region" description="Acidic residues" evidence="7">
    <location>
        <begin position="267"/>
        <end position="282"/>
    </location>
</feature>
<organism evidence="10 11">
    <name type="scientific">Skeletonema marinoi</name>
    <dbReference type="NCBI Taxonomy" id="267567"/>
    <lineage>
        <taxon>Eukaryota</taxon>
        <taxon>Sar</taxon>
        <taxon>Stramenopiles</taxon>
        <taxon>Ochrophyta</taxon>
        <taxon>Bacillariophyta</taxon>
        <taxon>Coscinodiscophyceae</taxon>
        <taxon>Thalassiosirophycidae</taxon>
        <taxon>Thalassiosirales</taxon>
        <taxon>Skeletonemataceae</taxon>
        <taxon>Skeletonema</taxon>
        <taxon>Skeletonema marinoi-dohrnii complex</taxon>
    </lineage>
</organism>
<evidence type="ECO:0000256" key="2">
    <source>
        <dbReference type="ARBA" id="ARBA00022517"/>
    </source>
</evidence>
<dbReference type="NCBIfam" id="NF002621">
    <property type="entry name" value="PRK02287.1"/>
    <property type="match status" value="1"/>
</dbReference>
<protein>
    <recommendedName>
        <fullName evidence="6">18S rRNA aminocarboxypropyltransferase</fullName>
        <ecNumber evidence="6">2.5.1.157</ecNumber>
    </recommendedName>
</protein>
<keyword evidence="4 6" id="KW-0808">Transferase</keyword>
<dbReference type="Pfam" id="PF04034">
    <property type="entry name" value="Ribo_biogen_C"/>
    <property type="match status" value="1"/>
</dbReference>
<accession>A0AAD9D6H5</accession>